<proteinExistence type="predicted"/>
<reference evidence="2" key="1">
    <citation type="journal article" date="2014" name="Nat. Genet.">
        <title>Genome and transcriptome of the porcine whipworm Trichuris suis.</title>
        <authorList>
            <person name="Jex A.R."/>
            <person name="Nejsum P."/>
            <person name="Schwarz E.M."/>
            <person name="Hu L."/>
            <person name="Young N.D."/>
            <person name="Hall R.S."/>
            <person name="Korhonen P.K."/>
            <person name="Liao S."/>
            <person name="Thamsborg S."/>
            <person name="Xia J."/>
            <person name="Xu P."/>
            <person name="Wang S."/>
            <person name="Scheerlinck J.P."/>
            <person name="Hofmann A."/>
            <person name="Sternberg P.W."/>
            <person name="Wang J."/>
            <person name="Gasser R.B."/>
        </authorList>
    </citation>
    <scope>NUCLEOTIDE SEQUENCE [LARGE SCALE GENOMIC DNA]</scope>
    <source>
        <strain evidence="2">DCEP-RM93F</strain>
    </source>
</reference>
<feature type="compositionally biased region" description="Low complexity" evidence="1">
    <location>
        <begin position="107"/>
        <end position="116"/>
    </location>
</feature>
<feature type="region of interest" description="Disordered" evidence="1">
    <location>
        <begin position="136"/>
        <end position="217"/>
    </location>
</feature>
<organism evidence="2">
    <name type="scientific">Trichuris suis</name>
    <name type="common">pig whipworm</name>
    <dbReference type="NCBI Taxonomy" id="68888"/>
    <lineage>
        <taxon>Eukaryota</taxon>
        <taxon>Metazoa</taxon>
        <taxon>Ecdysozoa</taxon>
        <taxon>Nematoda</taxon>
        <taxon>Enoplea</taxon>
        <taxon>Dorylaimia</taxon>
        <taxon>Trichinellida</taxon>
        <taxon>Trichuridae</taxon>
        <taxon>Trichuris</taxon>
    </lineage>
</organism>
<feature type="region of interest" description="Disordered" evidence="1">
    <location>
        <begin position="47"/>
        <end position="116"/>
    </location>
</feature>
<accession>A0A085MWJ2</accession>
<dbReference type="AlphaFoldDB" id="A0A085MWJ2"/>
<sequence length="217" mass="24465">MGGIPLRKLNRRRQNGKKRILENYRIKYHVNRRQRRNGAQPNVLTSLSQHRRGEPSQGPMVILIGPPHTRKHANQMRRFSSDDETAKQRQDDSGNTSDEETEIEEGSTSQNNSNNFSKQSFINAKAEEANAYTAAQQGGAMGANEFNGNEMTYRDESASESITQTSNCEVKSKEDKEESGESVVDILIREMATRRQQLGYSSESDEDGTPIQKDPKD</sequence>
<dbReference type="Proteomes" id="UP000030758">
    <property type="component" value="Unassembled WGS sequence"/>
</dbReference>
<feature type="compositionally biased region" description="Basic and acidic residues" evidence="1">
    <location>
        <begin position="79"/>
        <end position="92"/>
    </location>
</feature>
<protein>
    <submittedName>
        <fullName evidence="2">Uncharacterized protein</fullName>
    </submittedName>
</protein>
<dbReference type="EMBL" id="KL367618">
    <property type="protein sequence ID" value="KFD61588.1"/>
    <property type="molecule type" value="Genomic_DNA"/>
</dbReference>
<evidence type="ECO:0000256" key="1">
    <source>
        <dbReference type="SAM" id="MobiDB-lite"/>
    </source>
</evidence>
<name>A0A085MWJ2_9BILA</name>
<feature type="compositionally biased region" description="Polar residues" evidence="1">
    <location>
        <begin position="159"/>
        <end position="168"/>
    </location>
</feature>
<gene>
    <name evidence="2" type="ORF">M514_26205</name>
</gene>
<evidence type="ECO:0000313" key="2">
    <source>
        <dbReference type="EMBL" id="KFD61588.1"/>
    </source>
</evidence>
<feature type="non-terminal residue" evidence="2">
    <location>
        <position position="217"/>
    </location>
</feature>